<reference evidence="1" key="1">
    <citation type="submission" date="2018-04" db="EMBL/GenBank/DDBJ databases">
        <title>WGS assembly of Panicum hallii.</title>
        <authorList>
            <person name="Lovell J."/>
            <person name="Jenkins J."/>
            <person name="Lowry D."/>
            <person name="Mamidi S."/>
            <person name="Sreedasyam A."/>
            <person name="Weng X."/>
            <person name="Barry K."/>
            <person name="Bonette J."/>
            <person name="Campitelli B."/>
            <person name="Daum C."/>
            <person name="Gordon S."/>
            <person name="Gould B."/>
            <person name="Lipzen A."/>
            <person name="Macqueen A."/>
            <person name="Palacio-Mejia J."/>
            <person name="Plott C."/>
            <person name="Shakirov E."/>
            <person name="Shu S."/>
            <person name="Yoshinaga Y."/>
            <person name="Zane M."/>
            <person name="Rokhsar D."/>
            <person name="Grimwood J."/>
            <person name="Schmutz J."/>
            <person name="Juenger T."/>
        </authorList>
    </citation>
    <scope>NUCLEOTIDE SEQUENCE [LARGE SCALE GENOMIC DNA]</scope>
    <source>
        <strain evidence="1">FIL2</strain>
    </source>
</reference>
<proteinExistence type="predicted"/>
<protein>
    <submittedName>
        <fullName evidence="1">Uncharacterized protein</fullName>
    </submittedName>
</protein>
<gene>
    <name evidence="1" type="ORF">PAHAL_6G045100</name>
</gene>
<dbReference type="Gramene" id="PAN33791">
    <property type="protein sequence ID" value="PAN33791"/>
    <property type="gene ID" value="PAHAL_6G045100"/>
</dbReference>
<dbReference type="Proteomes" id="UP000243499">
    <property type="component" value="Chromosome 6"/>
</dbReference>
<organism evidence="1">
    <name type="scientific">Panicum hallii</name>
    <dbReference type="NCBI Taxonomy" id="206008"/>
    <lineage>
        <taxon>Eukaryota</taxon>
        <taxon>Viridiplantae</taxon>
        <taxon>Streptophyta</taxon>
        <taxon>Embryophyta</taxon>
        <taxon>Tracheophyta</taxon>
        <taxon>Spermatophyta</taxon>
        <taxon>Magnoliopsida</taxon>
        <taxon>Liliopsida</taxon>
        <taxon>Poales</taxon>
        <taxon>Poaceae</taxon>
        <taxon>PACMAD clade</taxon>
        <taxon>Panicoideae</taxon>
        <taxon>Panicodae</taxon>
        <taxon>Paniceae</taxon>
        <taxon>Panicinae</taxon>
        <taxon>Panicum</taxon>
        <taxon>Panicum sect. Panicum</taxon>
    </lineage>
</organism>
<evidence type="ECO:0000313" key="1">
    <source>
        <dbReference type="EMBL" id="PAN33791.1"/>
    </source>
</evidence>
<dbReference type="AlphaFoldDB" id="A0A2S3I0H2"/>
<sequence length="69" mass="7587">MERGTVACGGRLSTQWRFYLGQWRQVKIAGTRSGGHHHVPPAAKLFISSTPGLRVIRVRLVAFVTVDVG</sequence>
<name>A0A2S3I0H2_9POAL</name>
<dbReference type="EMBL" id="CM008051">
    <property type="protein sequence ID" value="PAN33791.1"/>
    <property type="molecule type" value="Genomic_DNA"/>
</dbReference>
<accession>A0A2S3I0H2</accession>